<organism evidence="2">
    <name type="scientific">Caenorhabditis brenneri</name>
    <name type="common">Nematode worm</name>
    <dbReference type="NCBI Taxonomy" id="135651"/>
    <lineage>
        <taxon>Eukaryota</taxon>
        <taxon>Metazoa</taxon>
        <taxon>Ecdysozoa</taxon>
        <taxon>Nematoda</taxon>
        <taxon>Chromadorea</taxon>
        <taxon>Rhabditida</taxon>
        <taxon>Rhabditina</taxon>
        <taxon>Rhabditomorpha</taxon>
        <taxon>Rhabditoidea</taxon>
        <taxon>Rhabditidae</taxon>
        <taxon>Peloderinae</taxon>
        <taxon>Caenorhabditis</taxon>
    </lineage>
</organism>
<evidence type="ECO:0000313" key="1">
    <source>
        <dbReference type="EMBL" id="EGT47515.1"/>
    </source>
</evidence>
<name>G0MY57_CAEBE</name>
<sequence>MKCIRRCKALITSAACICHALKILRELCWFDFLHVQWHIDSATNVIGQVTCRSCLFTFNQRFPSCASPLNDYNKLNDSLNGYQDILTNYEAVAAGYAEITQAYENRQETVMLEDSDTD</sequence>
<evidence type="ECO:0000313" key="2">
    <source>
        <dbReference type="Proteomes" id="UP000008068"/>
    </source>
</evidence>
<accession>G0MY57</accession>
<dbReference type="Proteomes" id="UP000008068">
    <property type="component" value="Unassembled WGS sequence"/>
</dbReference>
<dbReference type="InParanoid" id="G0MY57"/>
<gene>
    <name evidence="1" type="ORF">CAEBREN_15835</name>
</gene>
<dbReference type="HOGENOM" id="CLU_2075220_0_0_1"/>
<reference evidence="2" key="1">
    <citation type="submission" date="2011-07" db="EMBL/GenBank/DDBJ databases">
        <authorList>
            <consortium name="Caenorhabditis brenneri Sequencing and Analysis Consortium"/>
            <person name="Wilson R.K."/>
        </authorList>
    </citation>
    <scope>NUCLEOTIDE SEQUENCE [LARGE SCALE GENOMIC DNA]</scope>
    <source>
        <strain evidence="2">PB2801</strain>
    </source>
</reference>
<keyword evidence="2" id="KW-1185">Reference proteome</keyword>
<dbReference type="EMBL" id="GL379820">
    <property type="protein sequence ID" value="EGT47515.1"/>
    <property type="molecule type" value="Genomic_DNA"/>
</dbReference>
<protein>
    <submittedName>
        <fullName evidence="1">Uncharacterized protein</fullName>
    </submittedName>
</protein>
<dbReference type="AlphaFoldDB" id="G0MY57"/>
<proteinExistence type="predicted"/>